<dbReference type="PANTHER" id="PTHR46060:SF1">
    <property type="entry name" value="MARINER MOS1 TRANSPOSASE-LIKE PROTEIN"/>
    <property type="match status" value="1"/>
</dbReference>
<dbReference type="InterPro" id="IPR052709">
    <property type="entry name" value="Transposase-MT_Hybrid"/>
</dbReference>
<dbReference type="Proteomes" id="UP000735302">
    <property type="component" value="Unassembled WGS sequence"/>
</dbReference>
<proteinExistence type="predicted"/>
<feature type="compositionally biased region" description="Acidic residues" evidence="1">
    <location>
        <begin position="251"/>
        <end position="265"/>
    </location>
</feature>
<feature type="region of interest" description="Disordered" evidence="1">
    <location>
        <begin position="238"/>
        <end position="345"/>
    </location>
</feature>
<reference evidence="2 3" key="1">
    <citation type="journal article" date="2021" name="Elife">
        <title>Chloroplast acquisition without the gene transfer in kleptoplastic sea slugs, Plakobranchus ocellatus.</title>
        <authorList>
            <person name="Maeda T."/>
            <person name="Takahashi S."/>
            <person name="Yoshida T."/>
            <person name="Shimamura S."/>
            <person name="Takaki Y."/>
            <person name="Nagai Y."/>
            <person name="Toyoda A."/>
            <person name="Suzuki Y."/>
            <person name="Arimoto A."/>
            <person name="Ishii H."/>
            <person name="Satoh N."/>
            <person name="Nishiyama T."/>
            <person name="Hasebe M."/>
            <person name="Maruyama T."/>
            <person name="Minagawa J."/>
            <person name="Obokata J."/>
            <person name="Shigenobu S."/>
        </authorList>
    </citation>
    <scope>NUCLEOTIDE SEQUENCE [LARGE SCALE GENOMIC DNA]</scope>
</reference>
<dbReference type="PANTHER" id="PTHR46060">
    <property type="entry name" value="MARINER MOS1 TRANSPOSASE-LIKE PROTEIN"/>
    <property type="match status" value="1"/>
</dbReference>
<accession>A0AAV4CDQ3</accession>
<comment type="caution">
    <text evidence="2">The sequence shown here is derived from an EMBL/GenBank/DDBJ whole genome shotgun (WGS) entry which is preliminary data.</text>
</comment>
<organism evidence="2 3">
    <name type="scientific">Plakobranchus ocellatus</name>
    <dbReference type="NCBI Taxonomy" id="259542"/>
    <lineage>
        <taxon>Eukaryota</taxon>
        <taxon>Metazoa</taxon>
        <taxon>Spiralia</taxon>
        <taxon>Lophotrochozoa</taxon>
        <taxon>Mollusca</taxon>
        <taxon>Gastropoda</taxon>
        <taxon>Heterobranchia</taxon>
        <taxon>Euthyneura</taxon>
        <taxon>Panpulmonata</taxon>
        <taxon>Sacoglossa</taxon>
        <taxon>Placobranchoidea</taxon>
        <taxon>Plakobranchidae</taxon>
        <taxon>Plakobranchus</taxon>
    </lineage>
</organism>
<protein>
    <submittedName>
        <fullName evidence="2">Transposase</fullName>
    </submittedName>
</protein>
<dbReference type="Gene3D" id="1.10.10.1450">
    <property type="match status" value="1"/>
</dbReference>
<evidence type="ECO:0000313" key="2">
    <source>
        <dbReference type="EMBL" id="GFO29637.1"/>
    </source>
</evidence>
<evidence type="ECO:0000256" key="1">
    <source>
        <dbReference type="SAM" id="MobiDB-lite"/>
    </source>
</evidence>
<name>A0AAV4CDQ3_9GAST</name>
<dbReference type="AlphaFoldDB" id="A0AAV4CDQ3"/>
<evidence type="ECO:0000313" key="3">
    <source>
        <dbReference type="Proteomes" id="UP000735302"/>
    </source>
</evidence>
<feature type="compositionally biased region" description="Polar residues" evidence="1">
    <location>
        <begin position="276"/>
        <end position="292"/>
    </location>
</feature>
<feature type="compositionally biased region" description="Polar residues" evidence="1">
    <location>
        <begin position="330"/>
        <end position="345"/>
    </location>
</feature>
<gene>
    <name evidence="2" type="ORF">PoB_005614200</name>
</gene>
<keyword evidence="3" id="KW-1185">Reference proteome</keyword>
<sequence>MATSKDLLIKQRSVIEFLAAEGYSAANIHTRMKTVYGEMCISDCAVRKWVRMFKGEDPRETILRDRKRSGRPLSASVTAHREEVDCMIRANRRVNSRHFERTSAPYRHNCTGLPKSLCPLCPKTAHCRDESAEKGHVYSTLRAFNCLHFCMNICSRTSLGCQKLDNRALFDEKVIGRHCLINMATPSRVARHCIMSTNDVTQTCCSREKSMTQANKETKSSARTVFIDITILFDNYNYSQNPLPDSTDRENSDDDYSDDDGDDNNDAIVPGRDEQPGQNETSPQTLNDTPNQRAHKSDTKQKSSHLSSPADGTESKETSIAPGLDRAPTEASTQEKPSDISTLEY</sequence>
<dbReference type="EMBL" id="BLXT01006181">
    <property type="protein sequence ID" value="GFO29637.1"/>
    <property type="molecule type" value="Genomic_DNA"/>
</dbReference>